<dbReference type="HOGENOM" id="CLU_1295266_0_0_1"/>
<dbReference type="Proteomes" id="UP000006174">
    <property type="component" value="Unassembled WGS sequence"/>
</dbReference>
<keyword evidence="2" id="KW-1185">Reference proteome</keyword>
<organism evidence="1 2">
    <name type="scientific">Ustilago hordei</name>
    <name type="common">Barley covered smut fungus</name>
    <dbReference type="NCBI Taxonomy" id="120017"/>
    <lineage>
        <taxon>Eukaryota</taxon>
        <taxon>Fungi</taxon>
        <taxon>Dikarya</taxon>
        <taxon>Basidiomycota</taxon>
        <taxon>Ustilaginomycotina</taxon>
        <taxon>Ustilaginomycetes</taxon>
        <taxon>Ustilaginales</taxon>
        <taxon>Ustilaginaceae</taxon>
        <taxon>Ustilago</taxon>
    </lineage>
</organism>
<evidence type="ECO:0000313" key="1">
    <source>
        <dbReference type="EMBL" id="CCF54206.1"/>
    </source>
</evidence>
<reference evidence="1 2" key="1">
    <citation type="journal article" date="2012" name="Plant Cell">
        <title>Genome comparison of barley and maize smut fungi reveals targeted loss of RNA silencing components and species-specific presence of transposable elements.</title>
        <authorList>
            <person name="Laurie J.D."/>
            <person name="Ali S."/>
            <person name="Linning R."/>
            <person name="Mannhaupt G."/>
            <person name="Wong P."/>
            <person name="Gueldener U."/>
            <person name="Muensterkoetter M."/>
            <person name="Moore R."/>
            <person name="Kahmann R."/>
            <person name="Bakkeren G."/>
            <person name="Schirawski J."/>
        </authorList>
    </citation>
    <scope>NUCLEOTIDE SEQUENCE [LARGE SCALE GENOMIC DNA]</scope>
    <source>
        <strain evidence="2">Uh4875-4</strain>
    </source>
</reference>
<dbReference type="EMBL" id="CAGI01000189">
    <property type="protein sequence ID" value="CCF54206.1"/>
    <property type="molecule type" value="Genomic_DNA"/>
</dbReference>
<gene>
    <name evidence="1" type="ORF">UHOR_16421</name>
</gene>
<name>I2G4W3_USTHO</name>
<accession>I2G4W3</accession>
<sequence>MDVQTPPALAGEEDFHDLGYTEETLFDETDQEPMDKYMSIETIAKTEEEEIMEEGAMIPFKGLPNPETWEDNSMFGLTTTGVGDKKNLDPTVHKALAGLDRGLWEEAMQKELDGLEAMGTWEVADPHLGQMDAQEEMDSYEETMHNDRELGKRGFQQSSVRSVGPMALWQNSSRLTSPALVQRYSYCQCHKRITKNKEDVTGPAGQHMKGAPN</sequence>
<protein>
    <submittedName>
        <fullName evidence="1">Uncharacterized protein</fullName>
    </submittedName>
</protein>
<proteinExistence type="predicted"/>
<dbReference type="AlphaFoldDB" id="I2G4W3"/>
<dbReference type="OrthoDB" id="10414281at2759"/>
<evidence type="ECO:0000313" key="2">
    <source>
        <dbReference type="Proteomes" id="UP000006174"/>
    </source>
</evidence>
<comment type="caution">
    <text evidence="1">The sequence shown here is derived from an EMBL/GenBank/DDBJ whole genome shotgun (WGS) entry which is preliminary data.</text>
</comment>